<sequence>MELARRRDEGKSRHLPPVAHTAASVTNQRGDKQEKTKATCRTIDVTNTGRVTQRQHNKDRSDMHRPLGRRRDYDRLSIGSPIPAILPQDEETDNRELGVSSPFPAIKVSSCGELRSTLTTASEEELLTSSTAVSAGLLRLSTPLYRRSTDGRYLQHFTSGDLLTSRSEGDVRTTSATCRGKSVNPDRFDDLTRSHDLVSCQLLKLDIGSGGRSKGQNESPRRKPPQRLVPIRYSATAVNTPP</sequence>
<evidence type="ECO:0000313" key="3">
    <source>
        <dbReference type="Proteomes" id="UP001209878"/>
    </source>
</evidence>
<proteinExistence type="predicted"/>
<gene>
    <name evidence="2" type="ORF">NP493_1354g00018</name>
</gene>
<comment type="caution">
    <text evidence="2">The sequence shown here is derived from an EMBL/GenBank/DDBJ whole genome shotgun (WGS) entry which is preliminary data.</text>
</comment>
<feature type="region of interest" description="Disordered" evidence="1">
    <location>
        <begin position="207"/>
        <end position="242"/>
    </location>
</feature>
<evidence type="ECO:0000313" key="2">
    <source>
        <dbReference type="EMBL" id="KAK2165625.1"/>
    </source>
</evidence>
<protein>
    <submittedName>
        <fullName evidence="2">Uncharacterized protein</fullName>
    </submittedName>
</protein>
<accession>A0AAD9ND44</accession>
<name>A0AAD9ND44_RIDPI</name>
<feature type="region of interest" description="Disordered" evidence="1">
    <location>
        <begin position="1"/>
        <end position="86"/>
    </location>
</feature>
<feature type="compositionally biased region" description="Polar residues" evidence="1">
    <location>
        <begin position="44"/>
        <end position="54"/>
    </location>
</feature>
<evidence type="ECO:0000256" key="1">
    <source>
        <dbReference type="SAM" id="MobiDB-lite"/>
    </source>
</evidence>
<dbReference type="Proteomes" id="UP001209878">
    <property type="component" value="Unassembled WGS sequence"/>
</dbReference>
<dbReference type="EMBL" id="JAODUO010001357">
    <property type="protein sequence ID" value="KAK2165625.1"/>
    <property type="molecule type" value="Genomic_DNA"/>
</dbReference>
<feature type="compositionally biased region" description="Basic and acidic residues" evidence="1">
    <location>
        <begin position="1"/>
        <end position="12"/>
    </location>
</feature>
<keyword evidence="3" id="KW-1185">Reference proteome</keyword>
<reference evidence="2" key="1">
    <citation type="journal article" date="2023" name="Mol. Biol. Evol.">
        <title>Third-Generation Sequencing Reveals the Adaptive Role of the Epigenome in Three Deep-Sea Polychaetes.</title>
        <authorList>
            <person name="Perez M."/>
            <person name="Aroh O."/>
            <person name="Sun Y."/>
            <person name="Lan Y."/>
            <person name="Juniper S.K."/>
            <person name="Young C.R."/>
            <person name="Angers B."/>
            <person name="Qian P.Y."/>
        </authorList>
    </citation>
    <scope>NUCLEOTIDE SEQUENCE</scope>
    <source>
        <strain evidence="2">R07B-5</strain>
    </source>
</reference>
<organism evidence="2 3">
    <name type="scientific">Ridgeia piscesae</name>
    <name type="common">Tubeworm</name>
    <dbReference type="NCBI Taxonomy" id="27915"/>
    <lineage>
        <taxon>Eukaryota</taxon>
        <taxon>Metazoa</taxon>
        <taxon>Spiralia</taxon>
        <taxon>Lophotrochozoa</taxon>
        <taxon>Annelida</taxon>
        <taxon>Polychaeta</taxon>
        <taxon>Sedentaria</taxon>
        <taxon>Canalipalpata</taxon>
        <taxon>Sabellida</taxon>
        <taxon>Siboglinidae</taxon>
        <taxon>Ridgeia</taxon>
    </lineage>
</organism>
<dbReference type="AlphaFoldDB" id="A0AAD9ND44"/>
<feature type="compositionally biased region" description="Basic and acidic residues" evidence="1">
    <location>
        <begin position="56"/>
        <end position="75"/>
    </location>
</feature>